<dbReference type="HOGENOM" id="CLU_953509_0_0_1"/>
<dbReference type="AlphaFoldDB" id="A0A067NB20"/>
<gene>
    <name evidence="2" type="ORF">PLEOSDRAFT_169314</name>
</gene>
<reference evidence="3" key="1">
    <citation type="journal article" date="2014" name="Proc. Natl. Acad. Sci. U.S.A.">
        <title>Extensive sampling of basidiomycete genomes demonstrates inadequacy of the white-rot/brown-rot paradigm for wood decay fungi.</title>
        <authorList>
            <person name="Riley R."/>
            <person name="Salamov A.A."/>
            <person name="Brown D.W."/>
            <person name="Nagy L.G."/>
            <person name="Floudas D."/>
            <person name="Held B.W."/>
            <person name="Levasseur A."/>
            <person name="Lombard V."/>
            <person name="Morin E."/>
            <person name="Otillar R."/>
            <person name="Lindquist E.A."/>
            <person name="Sun H."/>
            <person name="LaButti K.M."/>
            <person name="Schmutz J."/>
            <person name="Jabbour D."/>
            <person name="Luo H."/>
            <person name="Baker S.E."/>
            <person name="Pisabarro A.G."/>
            <person name="Walton J.D."/>
            <person name="Blanchette R.A."/>
            <person name="Henrissat B."/>
            <person name="Martin F."/>
            <person name="Cullen D."/>
            <person name="Hibbett D.S."/>
            <person name="Grigoriev I.V."/>
        </authorList>
    </citation>
    <scope>NUCLEOTIDE SEQUENCE [LARGE SCALE GENOMIC DNA]</scope>
    <source>
        <strain evidence="3">PC15</strain>
    </source>
</reference>
<feature type="region of interest" description="Disordered" evidence="1">
    <location>
        <begin position="83"/>
        <end position="103"/>
    </location>
</feature>
<name>A0A067NB20_PLEO1</name>
<sequence>MDIRGRRSLEELCPGEGVDPTCSAPVLLNFCSLPTAPTMGGRPRLSALVPLKRPWLEVGSPNGNMGRDGCPVSVCFEINPPERTLNPDKRVGHSRRRQGGGKAEAEASMHLNSRHQYIERQAAAHAYLLVNHRPAEVNWRTLAPLAWGANFPSHVVYAERRLLRRTDSAIPSSDAPIKAQAVGGDGDNATPVGDSYVPRVDLAHGATLPIFALTTRLASSHVWRNPLRYCTPESLPVLTVRYTYPANRISNEPLSLNLVTQPSNFSSCDPSSFPASLLKLRPASRIPNPDYM</sequence>
<organism evidence="2 3">
    <name type="scientific">Pleurotus ostreatus (strain PC15)</name>
    <name type="common">Oyster mushroom</name>
    <dbReference type="NCBI Taxonomy" id="1137138"/>
    <lineage>
        <taxon>Eukaryota</taxon>
        <taxon>Fungi</taxon>
        <taxon>Dikarya</taxon>
        <taxon>Basidiomycota</taxon>
        <taxon>Agaricomycotina</taxon>
        <taxon>Agaricomycetes</taxon>
        <taxon>Agaricomycetidae</taxon>
        <taxon>Agaricales</taxon>
        <taxon>Pleurotineae</taxon>
        <taxon>Pleurotaceae</taxon>
        <taxon>Pleurotus</taxon>
    </lineage>
</organism>
<evidence type="ECO:0000256" key="1">
    <source>
        <dbReference type="SAM" id="MobiDB-lite"/>
    </source>
</evidence>
<dbReference type="EMBL" id="KL198010">
    <property type="protein sequence ID" value="KDQ25233.1"/>
    <property type="molecule type" value="Genomic_DNA"/>
</dbReference>
<evidence type="ECO:0000313" key="2">
    <source>
        <dbReference type="EMBL" id="KDQ25233.1"/>
    </source>
</evidence>
<accession>A0A067NB20</accession>
<evidence type="ECO:0000313" key="3">
    <source>
        <dbReference type="Proteomes" id="UP000027073"/>
    </source>
</evidence>
<dbReference type="Proteomes" id="UP000027073">
    <property type="component" value="Unassembled WGS sequence"/>
</dbReference>
<dbReference type="VEuPathDB" id="FungiDB:PLEOSDRAFT_169314"/>
<protein>
    <submittedName>
        <fullName evidence="2">Uncharacterized protein</fullName>
    </submittedName>
</protein>
<dbReference type="InParanoid" id="A0A067NB20"/>
<proteinExistence type="predicted"/>